<dbReference type="EMBL" id="CP099424">
    <property type="protein sequence ID" value="USW55267.1"/>
    <property type="molecule type" value="Genomic_DNA"/>
</dbReference>
<name>A0A9Q9AT04_9PEZI</name>
<proteinExistence type="predicted"/>
<dbReference type="OrthoDB" id="5120991at2759"/>
<organism evidence="1 2">
    <name type="scientific">Septoria linicola</name>
    <dbReference type="NCBI Taxonomy" id="215465"/>
    <lineage>
        <taxon>Eukaryota</taxon>
        <taxon>Fungi</taxon>
        <taxon>Dikarya</taxon>
        <taxon>Ascomycota</taxon>
        <taxon>Pezizomycotina</taxon>
        <taxon>Dothideomycetes</taxon>
        <taxon>Dothideomycetidae</taxon>
        <taxon>Mycosphaerellales</taxon>
        <taxon>Mycosphaerellaceae</taxon>
        <taxon>Septoria</taxon>
    </lineage>
</organism>
<sequence length="360" mass="39747">MFDLTLTQQVPAATLAAASWVQSTKQLIAIISNAFQLEEAGRYDDAIKGHTTASNMLSAVAKVKGIRKFNRRMYERQADIHQERIVHLESVIKTNGKAMLVPNRSCANTSPAQLGTLATNGPLSSTSAGAEHYLITTSSDLVDLGVRSHWFYLNKPAASGAELLTHYVMQCIWDNEKPTIESLLRRPDELFPLGGSLHTVILLQPELRKFKLRMRRVGEDENEAVWENPTKDAKKKDWSPRTFAFGERSFVWKNEDGKDSGMISRKWAFETLYETDGNEGAVVGERLAWGKIGGVRKGVKWTISIKEGLGVELKEHIIASQVSRLMRWSFPPQKDLSGVEAGALALGGAGTLISLASLLG</sequence>
<dbReference type="SUPFAM" id="SSF116846">
    <property type="entry name" value="MIT domain"/>
    <property type="match status" value="1"/>
</dbReference>
<keyword evidence="2" id="KW-1185">Reference proteome</keyword>
<gene>
    <name evidence="1" type="ORF">Slin15195_G085860</name>
</gene>
<protein>
    <submittedName>
        <fullName evidence="1">MIT domain superfamily protein</fullName>
    </submittedName>
</protein>
<evidence type="ECO:0000313" key="1">
    <source>
        <dbReference type="EMBL" id="USW55267.1"/>
    </source>
</evidence>
<reference evidence="1" key="1">
    <citation type="submission" date="2022-06" db="EMBL/GenBank/DDBJ databases">
        <title>Complete genome sequences of two strains of the flax pathogen Septoria linicola.</title>
        <authorList>
            <person name="Lapalu N."/>
            <person name="Simon A."/>
            <person name="Demenou B."/>
            <person name="Paumier D."/>
            <person name="Guillot M.-P."/>
            <person name="Gout L."/>
            <person name="Valade R."/>
        </authorList>
    </citation>
    <scope>NUCLEOTIDE SEQUENCE</scope>
    <source>
        <strain evidence="1">SE15195</strain>
    </source>
</reference>
<accession>A0A9Q9AT04</accession>
<evidence type="ECO:0000313" key="2">
    <source>
        <dbReference type="Proteomes" id="UP001056384"/>
    </source>
</evidence>
<dbReference type="Proteomes" id="UP001056384">
    <property type="component" value="Chromosome 7"/>
</dbReference>
<dbReference type="AlphaFoldDB" id="A0A9Q9AT04"/>
<dbReference type="InterPro" id="IPR036181">
    <property type="entry name" value="MIT_dom_sf"/>
</dbReference>